<organism evidence="11 12">
    <name type="scientific">Hymenoscyphus fraxineus</name>
    <dbReference type="NCBI Taxonomy" id="746836"/>
    <lineage>
        <taxon>Eukaryota</taxon>
        <taxon>Fungi</taxon>
        <taxon>Dikarya</taxon>
        <taxon>Ascomycota</taxon>
        <taxon>Pezizomycotina</taxon>
        <taxon>Leotiomycetes</taxon>
        <taxon>Helotiales</taxon>
        <taxon>Helotiaceae</taxon>
        <taxon>Hymenoscyphus</taxon>
    </lineage>
</organism>
<evidence type="ECO:0000256" key="5">
    <source>
        <dbReference type="ARBA" id="ARBA00022856"/>
    </source>
</evidence>
<proteinExistence type="inferred from homology"/>
<keyword evidence="3" id="KW-0813">Transport</keyword>
<evidence type="ECO:0000256" key="7">
    <source>
        <dbReference type="ARBA" id="ARBA00022989"/>
    </source>
</evidence>
<evidence type="ECO:0000256" key="8">
    <source>
        <dbReference type="ARBA" id="ARBA00023136"/>
    </source>
</evidence>
<dbReference type="EMBL" id="CAJVRL010000083">
    <property type="protein sequence ID" value="CAG8958613.1"/>
    <property type="molecule type" value="Genomic_DNA"/>
</dbReference>
<feature type="transmembrane region" description="Helical" evidence="10">
    <location>
        <begin position="448"/>
        <end position="468"/>
    </location>
</feature>
<dbReference type="AlphaFoldDB" id="A0A9N9PX89"/>
<keyword evidence="12" id="KW-1185">Reference proteome</keyword>
<keyword evidence="7 10" id="KW-1133">Transmembrane helix</keyword>
<comment type="subcellular location">
    <subcellularLocation>
        <location evidence="1">Membrane</location>
        <topology evidence="1">Multi-pass membrane protein</topology>
    </subcellularLocation>
</comment>
<dbReference type="OrthoDB" id="9986677at2759"/>
<feature type="compositionally biased region" description="Polar residues" evidence="9">
    <location>
        <begin position="20"/>
        <end position="29"/>
    </location>
</feature>
<evidence type="ECO:0000256" key="3">
    <source>
        <dbReference type="ARBA" id="ARBA00022448"/>
    </source>
</evidence>
<feature type="transmembrane region" description="Helical" evidence="10">
    <location>
        <begin position="148"/>
        <end position="168"/>
    </location>
</feature>
<evidence type="ECO:0000256" key="9">
    <source>
        <dbReference type="SAM" id="MobiDB-lite"/>
    </source>
</evidence>
<feature type="transmembrane region" description="Helical" evidence="10">
    <location>
        <begin position="228"/>
        <end position="248"/>
    </location>
</feature>
<dbReference type="NCBIfam" id="TIGR00727">
    <property type="entry name" value="ISP4_OPT"/>
    <property type="match status" value="1"/>
</dbReference>
<protein>
    <recommendedName>
        <fullName evidence="13">OPT family small oligopeptide transporter</fullName>
    </recommendedName>
</protein>
<accession>A0A9N9PX89</accession>
<evidence type="ECO:0008006" key="13">
    <source>
        <dbReference type="Google" id="ProtNLM"/>
    </source>
</evidence>
<evidence type="ECO:0000313" key="12">
    <source>
        <dbReference type="Proteomes" id="UP000696280"/>
    </source>
</evidence>
<feature type="transmembrane region" description="Helical" evidence="10">
    <location>
        <begin position="254"/>
        <end position="276"/>
    </location>
</feature>
<comment type="caution">
    <text evidence="11">The sequence shown here is derived from an EMBL/GenBank/DDBJ whole genome shotgun (WGS) entry which is preliminary data.</text>
</comment>
<dbReference type="GO" id="GO:0016020">
    <property type="term" value="C:membrane"/>
    <property type="evidence" value="ECO:0007669"/>
    <property type="project" value="UniProtKB-SubCell"/>
</dbReference>
<feature type="transmembrane region" description="Helical" evidence="10">
    <location>
        <begin position="297"/>
        <end position="328"/>
    </location>
</feature>
<feature type="transmembrane region" description="Helical" evidence="10">
    <location>
        <begin position="527"/>
        <end position="549"/>
    </location>
</feature>
<gene>
    <name evidence="11" type="ORF">HYFRA_00009930</name>
</gene>
<feature type="transmembrane region" description="Helical" evidence="10">
    <location>
        <begin position="501"/>
        <end position="521"/>
    </location>
</feature>
<evidence type="ECO:0000256" key="2">
    <source>
        <dbReference type="ARBA" id="ARBA00008807"/>
    </source>
</evidence>
<dbReference type="Pfam" id="PF03169">
    <property type="entry name" value="OPT"/>
    <property type="match status" value="1"/>
</dbReference>
<feature type="transmembrane region" description="Helical" evidence="10">
    <location>
        <begin position="714"/>
        <end position="734"/>
    </location>
</feature>
<feature type="compositionally biased region" description="Basic and acidic residues" evidence="9">
    <location>
        <begin position="31"/>
        <end position="42"/>
    </location>
</feature>
<keyword evidence="6" id="KW-0653">Protein transport</keyword>
<reference evidence="11" key="1">
    <citation type="submission" date="2021-07" db="EMBL/GenBank/DDBJ databases">
        <authorList>
            <person name="Durling M."/>
        </authorList>
    </citation>
    <scope>NUCLEOTIDE SEQUENCE</scope>
</reference>
<sequence>MVSVLRAKWLSRTHEAASDNGITQITTPHSAEAHDSTSENEKSPPFQQDVDLTARVAIPKIAKSHQWDPNLAQSEIEILHNAETGDLDAIERTKIVFAEESPYKEIRAAVTVIDSGGVANTVRAWILGMLFVTVGSGLNMFLSLRSPAISFPAVVVQLLVFPIGCFWAKVVPTRVFNTFGIRWTFNTGPFTIKEHAVITLMSNVSIGYAYSTDALLALKGKSYYNLDMGWGFQLLFAISSQITGIALSGMLRRFVVWPSSMIWPGVLSSTSLFFALHDRSKSDSSKSNGWALSRYRWFVYVTLASFAWYWVPGVLFQGLSVFAFISWIKPNDVVLNQLFGGFTGLSLIPITFDWTTRYVSGYLGNPLLAPAHAHLNTLIGLVVFVILSAIGISYTGSLYAEYLPINTSSLFDNTQSFYNVTKILTPHHTLDVQKYKKYSPVFLAPTFALNYGLSFAALTAAIIHTIIFHGSEVWYRFRAARDQEPDVHMKAMKKYKECPDWWYLVLLVIAIALGLATVLGYDSQMPWWAYLFSVMLAMVFVIPCCMIMATTNISLALNVLSPFLAGFVIPGKPIGVMIFKVFSTITLGQAQTYSGDLKMAHYMKIPPRTTFSCQVVATIWACFVQIAVMNWALANIKDICTPGQSAHYTCPNGKTFFSSSIVWGLIGPQRMFGPGSIYSAIQYYWLLGALLPVLFYALIRAFPRSPARLLNAPVMLGAMGWLPPATPLSFSTWAAAGLTFNYWIRGKFPGWWHYYNYITAAGLDTGLVLSTIIIFFAIVLPDVTTPQWWGNVGVYETTDYLYTAIRKTIGEGEKFGPATW</sequence>
<feature type="transmembrane region" description="Helical" evidence="10">
    <location>
        <begin position="611"/>
        <end position="633"/>
    </location>
</feature>
<feature type="transmembrane region" description="Helical" evidence="10">
    <location>
        <begin position="754"/>
        <end position="780"/>
    </location>
</feature>
<feature type="transmembrane region" description="Helical" evidence="10">
    <location>
        <begin position="334"/>
        <end position="352"/>
    </location>
</feature>
<dbReference type="Proteomes" id="UP000696280">
    <property type="component" value="Unassembled WGS sequence"/>
</dbReference>
<evidence type="ECO:0000256" key="10">
    <source>
        <dbReference type="SAM" id="Phobius"/>
    </source>
</evidence>
<evidence type="ECO:0000313" key="11">
    <source>
        <dbReference type="EMBL" id="CAG8958613.1"/>
    </source>
</evidence>
<evidence type="ECO:0000256" key="6">
    <source>
        <dbReference type="ARBA" id="ARBA00022927"/>
    </source>
</evidence>
<keyword evidence="4 10" id="KW-0812">Transmembrane</keyword>
<name>A0A9N9PX89_9HELO</name>
<feature type="transmembrane region" description="Helical" evidence="10">
    <location>
        <begin position="124"/>
        <end position="142"/>
    </location>
</feature>
<evidence type="ECO:0000256" key="1">
    <source>
        <dbReference type="ARBA" id="ARBA00004141"/>
    </source>
</evidence>
<comment type="similarity">
    <text evidence="2">Belongs to the oligopeptide OPT transporter family.</text>
</comment>
<feature type="transmembrane region" description="Helical" evidence="10">
    <location>
        <begin position="683"/>
        <end position="702"/>
    </location>
</feature>
<dbReference type="InterPro" id="IPR004648">
    <property type="entry name" value="Oligpept_transpt"/>
</dbReference>
<dbReference type="PANTHER" id="PTHR22601">
    <property type="entry name" value="ISP4 LIKE PROTEIN"/>
    <property type="match status" value="1"/>
</dbReference>
<dbReference type="GO" id="GO:0035673">
    <property type="term" value="F:oligopeptide transmembrane transporter activity"/>
    <property type="evidence" value="ECO:0007669"/>
    <property type="project" value="InterPro"/>
</dbReference>
<feature type="region of interest" description="Disordered" evidence="9">
    <location>
        <begin position="19"/>
        <end position="47"/>
    </location>
</feature>
<dbReference type="GO" id="GO:0015031">
    <property type="term" value="P:protein transport"/>
    <property type="evidence" value="ECO:0007669"/>
    <property type="project" value="UniProtKB-KW"/>
</dbReference>
<keyword evidence="8 10" id="KW-0472">Membrane</keyword>
<evidence type="ECO:0000256" key="4">
    <source>
        <dbReference type="ARBA" id="ARBA00022692"/>
    </source>
</evidence>
<dbReference type="InterPro" id="IPR004813">
    <property type="entry name" value="OPT"/>
</dbReference>
<feature type="transmembrane region" description="Helical" evidence="10">
    <location>
        <begin position="373"/>
        <end position="394"/>
    </location>
</feature>
<dbReference type="NCBIfam" id="TIGR00728">
    <property type="entry name" value="OPT_sfam"/>
    <property type="match status" value="1"/>
</dbReference>
<keyword evidence="5" id="KW-0571">Peptide transport</keyword>